<keyword evidence="5" id="KW-0472">Membrane</keyword>
<dbReference type="GO" id="GO:0009247">
    <property type="term" value="P:glycolipid biosynthetic process"/>
    <property type="evidence" value="ECO:0007669"/>
    <property type="project" value="UniProtKB-ARBA"/>
</dbReference>
<evidence type="ECO:0000256" key="3">
    <source>
        <dbReference type="ARBA" id="ARBA00022519"/>
    </source>
</evidence>
<evidence type="ECO:0000256" key="5">
    <source>
        <dbReference type="ARBA" id="ARBA00023136"/>
    </source>
</evidence>
<dbReference type="EMBL" id="AGWN01000001">
    <property type="protein sequence ID" value="EPD30421.1"/>
    <property type="molecule type" value="Genomic_DNA"/>
</dbReference>
<dbReference type="NCBIfam" id="NF005919">
    <property type="entry name" value="PRK07920.1"/>
    <property type="match status" value="1"/>
</dbReference>
<accession>A0A9W5RDP5</accession>
<keyword evidence="8" id="KW-1185">Reference proteome</keyword>
<evidence type="ECO:0000313" key="7">
    <source>
        <dbReference type="EMBL" id="EPD30421.1"/>
    </source>
</evidence>
<sequence length="296" mass="32713">MSQGLVTTFKTLGYVNPAVAANLGRGCGAVASMFNTQSKRQLIANHQRLSSKPLDSAHVRKAFASYFEMFAQASSLPRWSKARITQSVSMEEHFQRVVSQESGPIVVAMTHSGNWDLAAAFASFHLAPVVTVAEVVEPPELFDYFVQTREAFGMKVLPAKRGVFAQLREYVRDKHVMVPLLADRDISGRGVEVDFGGHPALVAAGPAALASQLDAPLFALHMSRVPGREVTYQMQSRQVEVTGDVQADTQRWVDAIVPLIRANLADWHMMQPLFVDDLDPARLARARERAKREDTQ</sequence>
<proteinExistence type="predicted"/>
<dbReference type="CDD" id="cd07984">
    <property type="entry name" value="LPLAT_LABLAT-like"/>
    <property type="match status" value="1"/>
</dbReference>
<name>A0A9W5RDP5_9ACTO</name>
<dbReference type="PANTHER" id="PTHR30606:SF10">
    <property type="entry name" value="PHOSPHATIDYLINOSITOL MANNOSIDE ACYLTRANSFERASE"/>
    <property type="match status" value="1"/>
</dbReference>
<dbReference type="Proteomes" id="UP000014387">
    <property type="component" value="Unassembled WGS sequence"/>
</dbReference>
<gene>
    <name evidence="7" type="ORF">HMPREF9238_00164</name>
</gene>
<keyword evidence="4" id="KW-0808">Transferase</keyword>
<comment type="subcellular location">
    <subcellularLocation>
        <location evidence="1">Cell inner membrane</location>
    </subcellularLocation>
</comment>
<keyword evidence="2" id="KW-1003">Cell membrane</keyword>
<comment type="caution">
    <text evidence="7">The sequence shown here is derived from an EMBL/GenBank/DDBJ whole genome shotgun (WGS) entry which is preliminary data.</text>
</comment>
<dbReference type="PANTHER" id="PTHR30606">
    <property type="entry name" value="LIPID A BIOSYNTHESIS LAUROYL ACYLTRANSFERASE"/>
    <property type="match status" value="1"/>
</dbReference>
<evidence type="ECO:0000256" key="6">
    <source>
        <dbReference type="ARBA" id="ARBA00023315"/>
    </source>
</evidence>
<organism evidence="7 8">
    <name type="scientific">Gleimia europaea ACS-120-V-Col10b</name>
    <dbReference type="NCBI Taxonomy" id="883069"/>
    <lineage>
        <taxon>Bacteria</taxon>
        <taxon>Bacillati</taxon>
        <taxon>Actinomycetota</taxon>
        <taxon>Actinomycetes</taxon>
        <taxon>Actinomycetales</taxon>
        <taxon>Actinomycetaceae</taxon>
        <taxon>Gleimia</taxon>
    </lineage>
</organism>
<dbReference type="GO" id="GO:0005886">
    <property type="term" value="C:plasma membrane"/>
    <property type="evidence" value="ECO:0007669"/>
    <property type="project" value="UniProtKB-SubCell"/>
</dbReference>
<protein>
    <recommendedName>
        <fullName evidence="9">Lipid A biosynthesis lauroyl acyltransferase</fullName>
    </recommendedName>
</protein>
<evidence type="ECO:0000256" key="1">
    <source>
        <dbReference type="ARBA" id="ARBA00004533"/>
    </source>
</evidence>
<evidence type="ECO:0000256" key="2">
    <source>
        <dbReference type="ARBA" id="ARBA00022475"/>
    </source>
</evidence>
<evidence type="ECO:0008006" key="9">
    <source>
        <dbReference type="Google" id="ProtNLM"/>
    </source>
</evidence>
<dbReference type="Pfam" id="PF03279">
    <property type="entry name" value="Lip_A_acyltrans"/>
    <property type="match status" value="1"/>
</dbReference>
<reference evidence="7 8" key="1">
    <citation type="submission" date="2013-05" db="EMBL/GenBank/DDBJ databases">
        <title>The Genome Sequence of Actinomyces europaeus ACS-120-V-COL10B.</title>
        <authorList>
            <consortium name="The Broad Institute Genomics Platform"/>
            <person name="Earl A."/>
            <person name="Ward D."/>
            <person name="Feldgarden M."/>
            <person name="Gevers D."/>
            <person name="Saerens B."/>
            <person name="Vaneechoutte M."/>
            <person name="Walker B."/>
            <person name="Young S."/>
            <person name="Zeng Q."/>
            <person name="Gargeya S."/>
            <person name="Fitzgerald M."/>
            <person name="Haas B."/>
            <person name="Abouelleil A."/>
            <person name="Allen A.W."/>
            <person name="Alvarado L."/>
            <person name="Arachchi H.M."/>
            <person name="Berlin A.M."/>
            <person name="Chapman S.B."/>
            <person name="Gainer-Dewar J."/>
            <person name="Goldberg J."/>
            <person name="Griggs A."/>
            <person name="Gujja S."/>
            <person name="Hansen M."/>
            <person name="Howarth C."/>
            <person name="Imamovic A."/>
            <person name="Ireland A."/>
            <person name="Larimer J."/>
            <person name="McCowan C."/>
            <person name="Murphy C."/>
            <person name="Pearson M."/>
            <person name="Poon T.W."/>
            <person name="Priest M."/>
            <person name="Roberts A."/>
            <person name="Saif S."/>
            <person name="Shea T."/>
            <person name="Sisk P."/>
            <person name="Sykes S."/>
            <person name="Wortman J."/>
            <person name="Nusbaum C."/>
            <person name="Birren B."/>
        </authorList>
    </citation>
    <scope>NUCLEOTIDE SEQUENCE [LARGE SCALE GENOMIC DNA]</scope>
    <source>
        <strain evidence="7 8">ACS-120-V-Col10b</strain>
    </source>
</reference>
<dbReference type="GO" id="GO:0016746">
    <property type="term" value="F:acyltransferase activity"/>
    <property type="evidence" value="ECO:0007669"/>
    <property type="project" value="UniProtKB-KW"/>
</dbReference>
<evidence type="ECO:0000313" key="8">
    <source>
        <dbReference type="Proteomes" id="UP000014387"/>
    </source>
</evidence>
<keyword evidence="3" id="KW-0997">Cell inner membrane</keyword>
<dbReference type="InterPro" id="IPR004960">
    <property type="entry name" value="LipA_acyltrans"/>
</dbReference>
<dbReference type="AlphaFoldDB" id="A0A9W5RDP5"/>
<dbReference type="RefSeq" id="WP_016443533.1">
    <property type="nucleotide sequence ID" value="NZ_KE150266.1"/>
</dbReference>
<keyword evidence="6" id="KW-0012">Acyltransferase</keyword>
<evidence type="ECO:0000256" key="4">
    <source>
        <dbReference type="ARBA" id="ARBA00022679"/>
    </source>
</evidence>